<evidence type="ECO:0000256" key="10">
    <source>
        <dbReference type="ARBA" id="ARBA00023180"/>
    </source>
</evidence>
<evidence type="ECO:0000256" key="1">
    <source>
        <dbReference type="ARBA" id="ARBA00004606"/>
    </source>
</evidence>
<reference evidence="14 15" key="1">
    <citation type="submission" date="2018-09" db="EMBL/GenBank/DDBJ databases">
        <title>A high-quality reference genome of wild soybean provides a powerful tool to mine soybean genomes.</title>
        <authorList>
            <person name="Xie M."/>
            <person name="Chung C.Y.L."/>
            <person name="Li M.-W."/>
            <person name="Wong F.-L."/>
            <person name="Chan T.-F."/>
            <person name="Lam H.-M."/>
        </authorList>
    </citation>
    <scope>NUCLEOTIDE SEQUENCE [LARGE SCALE GENOMIC DNA]</scope>
    <source>
        <strain evidence="15">cv. W05</strain>
        <tissue evidence="14">Hypocotyl of etiolated seedlings</tissue>
    </source>
</reference>
<dbReference type="GO" id="GO:0006004">
    <property type="term" value="P:fucose metabolic process"/>
    <property type="evidence" value="ECO:0007669"/>
    <property type="project" value="UniProtKB-KW"/>
</dbReference>
<dbReference type="GO" id="GO:0005737">
    <property type="term" value="C:cytoplasm"/>
    <property type="evidence" value="ECO:0007669"/>
    <property type="project" value="TreeGrafter"/>
</dbReference>
<dbReference type="GO" id="GO:0016757">
    <property type="term" value="F:glycosyltransferase activity"/>
    <property type="evidence" value="ECO:0007669"/>
    <property type="project" value="UniProtKB-KW"/>
</dbReference>
<organism evidence="14 15">
    <name type="scientific">Glycine soja</name>
    <name type="common">Wild soybean</name>
    <dbReference type="NCBI Taxonomy" id="3848"/>
    <lineage>
        <taxon>Eukaryota</taxon>
        <taxon>Viridiplantae</taxon>
        <taxon>Streptophyta</taxon>
        <taxon>Embryophyta</taxon>
        <taxon>Tracheophyta</taxon>
        <taxon>Spermatophyta</taxon>
        <taxon>Magnoliopsida</taxon>
        <taxon>eudicotyledons</taxon>
        <taxon>Gunneridae</taxon>
        <taxon>Pentapetalae</taxon>
        <taxon>rosids</taxon>
        <taxon>fabids</taxon>
        <taxon>Fabales</taxon>
        <taxon>Fabaceae</taxon>
        <taxon>Papilionoideae</taxon>
        <taxon>50 kb inversion clade</taxon>
        <taxon>NPAAA clade</taxon>
        <taxon>indigoferoid/millettioid clade</taxon>
        <taxon>Phaseoleae</taxon>
        <taxon>Glycine</taxon>
        <taxon>Glycine subgen. Soja</taxon>
    </lineage>
</organism>
<comment type="caution">
    <text evidence="14">The sequence shown here is derived from an EMBL/GenBank/DDBJ whole genome shotgun (WGS) entry which is preliminary data.</text>
</comment>
<dbReference type="PANTHER" id="PTHR31741">
    <property type="entry name" value="OS02G0726500 PROTEIN-RELATED"/>
    <property type="match status" value="1"/>
</dbReference>
<comment type="similarity">
    <text evidence="3">Belongs to the glycosyltransferase GT106 family.</text>
</comment>
<dbReference type="PANTHER" id="PTHR31741:SF103">
    <property type="entry name" value="O-FUCOSYLTRANSFERASE FAMILY PROTEIN"/>
    <property type="match status" value="1"/>
</dbReference>
<evidence type="ECO:0000256" key="5">
    <source>
        <dbReference type="ARBA" id="ARBA00022679"/>
    </source>
</evidence>
<dbReference type="InterPro" id="IPR019378">
    <property type="entry name" value="GDP-Fuc_O-FucTrfase"/>
</dbReference>
<dbReference type="Proteomes" id="UP000289340">
    <property type="component" value="Chromosome 5"/>
</dbReference>
<dbReference type="AlphaFoldDB" id="A0A445KLT4"/>
<dbReference type="EMBL" id="QZWG01000005">
    <property type="protein sequence ID" value="RZC11744.1"/>
    <property type="molecule type" value="Genomic_DNA"/>
</dbReference>
<evidence type="ECO:0000256" key="13">
    <source>
        <dbReference type="ARBA" id="ARBA00030350"/>
    </source>
</evidence>
<dbReference type="GO" id="GO:0016020">
    <property type="term" value="C:membrane"/>
    <property type="evidence" value="ECO:0007669"/>
    <property type="project" value="UniProtKB-SubCell"/>
</dbReference>
<dbReference type="Gene3D" id="3.40.1160.10">
    <property type="entry name" value="Acetylglutamate kinase-like"/>
    <property type="match status" value="1"/>
</dbReference>
<evidence type="ECO:0000256" key="4">
    <source>
        <dbReference type="ARBA" id="ARBA00022676"/>
    </source>
</evidence>
<evidence type="ECO:0000256" key="7">
    <source>
        <dbReference type="ARBA" id="ARBA00022968"/>
    </source>
</evidence>
<dbReference type="SUPFAM" id="SSF53633">
    <property type="entry name" value="Carbamate kinase-like"/>
    <property type="match status" value="1"/>
</dbReference>
<evidence type="ECO:0000256" key="2">
    <source>
        <dbReference type="ARBA" id="ARBA00004881"/>
    </source>
</evidence>
<comment type="subcellular location">
    <subcellularLocation>
        <location evidence="1">Membrane</location>
        <topology evidence="1">Single-pass type II membrane protein</topology>
    </subcellularLocation>
</comment>
<dbReference type="InterPro" id="IPR036393">
    <property type="entry name" value="AceGlu_kinase-like_sf"/>
</dbReference>
<sequence length="240" mass="27957">MIFLDHFITSLRDEVRIIKILPPKVKKRVELGLLYSMPPISWSNISYYENQVLPLLLKHKIEELGRMMVKVLREKRPFLALHLRYEMDMLAFSACAHDCYSKEEEELTRMRMTPRSTATTMDLEGKTVKLQIVSILRKFEIPSMSHLRLSMNESSKPSFKWRRVLLKVSGEALAGDHSQNIDPKITMAIAREVAAVTRLGIEKRLKLKPLKHKHFLAKNGEEEKAVRQLMTRHNPKRNNS</sequence>
<protein>
    <recommendedName>
        <fullName evidence="13">O-fucosyltransferase family protein</fullName>
    </recommendedName>
</protein>
<evidence type="ECO:0000256" key="6">
    <source>
        <dbReference type="ARBA" id="ARBA00022692"/>
    </source>
</evidence>
<keyword evidence="11" id="KW-0294">Fucose metabolism</keyword>
<dbReference type="Pfam" id="PF10250">
    <property type="entry name" value="O-FucT"/>
    <property type="match status" value="1"/>
</dbReference>
<keyword evidence="10" id="KW-0325">Glycoprotein</keyword>
<gene>
    <name evidence="14" type="ORF">D0Y65_011797</name>
</gene>
<evidence type="ECO:0000313" key="14">
    <source>
        <dbReference type="EMBL" id="RZC11744.1"/>
    </source>
</evidence>
<evidence type="ECO:0000256" key="8">
    <source>
        <dbReference type="ARBA" id="ARBA00022989"/>
    </source>
</evidence>
<evidence type="ECO:0000256" key="3">
    <source>
        <dbReference type="ARBA" id="ARBA00007737"/>
    </source>
</evidence>
<comment type="pathway">
    <text evidence="2">Glycan metabolism.</text>
</comment>
<keyword evidence="6" id="KW-0812">Transmembrane</keyword>
<keyword evidence="4 14" id="KW-0328">Glycosyltransferase</keyword>
<keyword evidence="9" id="KW-0472">Membrane</keyword>
<evidence type="ECO:0000256" key="12">
    <source>
        <dbReference type="ARBA" id="ARBA00023277"/>
    </source>
</evidence>
<evidence type="ECO:0000256" key="9">
    <source>
        <dbReference type="ARBA" id="ARBA00023136"/>
    </source>
</evidence>
<keyword evidence="15" id="KW-1185">Reference proteome</keyword>
<evidence type="ECO:0000256" key="11">
    <source>
        <dbReference type="ARBA" id="ARBA00023253"/>
    </source>
</evidence>
<evidence type="ECO:0000313" key="15">
    <source>
        <dbReference type="Proteomes" id="UP000289340"/>
    </source>
</evidence>
<accession>A0A445KLT4</accession>
<proteinExistence type="inferred from homology"/>
<keyword evidence="8" id="KW-1133">Transmembrane helix</keyword>
<name>A0A445KLT4_GLYSO</name>
<keyword evidence="5 14" id="KW-0808">Transferase</keyword>
<keyword evidence="12" id="KW-0119">Carbohydrate metabolism</keyword>
<keyword evidence="7" id="KW-0735">Signal-anchor</keyword>